<reference evidence="3 4" key="1">
    <citation type="submission" date="2016-11" db="EMBL/GenBank/DDBJ databases">
        <authorList>
            <person name="Varghese N."/>
            <person name="Submissions S."/>
        </authorList>
    </citation>
    <scope>NUCLEOTIDE SEQUENCE [LARGE SCALE GENOMIC DNA]</scope>
    <source>
        <strain evidence="3 4">DSM 21988</strain>
    </source>
</reference>
<evidence type="ECO:0000313" key="3">
    <source>
        <dbReference type="EMBL" id="SHJ11870.1"/>
    </source>
</evidence>
<evidence type="ECO:0000256" key="1">
    <source>
        <dbReference type="ARBA" id="ARBA00023002"/>
    </source>
</evidence>
<dbReference type="InterPro" id="IPR015259">
    <property type="entry name" value="Methyl-teptahyd_DH_N"/>
</dbReference>
<dbReference type="InterPro" id="IPR046346">
    <property type="entry name" value="Aminoacid_DH-like_N_sf"/>
</dbReference>
<dbReference type="Gene3D" id="3.40.50.720">
    <property type="entry name" value="NAD(P)-binding Rossmann-like Domain"/>
    <property type="match status" value="1"/>
</dbReference>
<dbReference type="InterPro" id="IPR036291">
    <property type="entry name" value="NAD(P)-bd_dom_sf"/>
</dbReference>
<keyword evidence="1" id="KW-0560">Oxidoreductase</keyword>
<dbReference type="Proteomes" id="UP000184290">
    <property type="component" value="Unassembled WGS sequence"/>
</dbReference>
<dbReference type="Gene3D" id="3.40.50.10280">
    <property type="entry name" value="Methylene-tetrahydromethanopterin dehydrogenase, N-terminal domain"/>
    <property type="match status" value="1"/>
</dbReference>
<sequence>MSEAKILHMLTPHKHVSPFDVNMASDAGFGVVIPYESVELSEVADLVQDAIFSRPPKWGRSTAIFFGGDDAVLALDMMDAARKAMVPPFGVHLFADPAGSFTTAAAMVASVEAALKAGQGRTLGQSSVAVFGATGVVGYCAAVIAALEGARVTLVGHNGVERVRRRADEMKARFGVTVDAVDGPDDAAKAAILGRVDVALAAAKAGVRVLDRSLLQGSESLRVAADVNAVPPAGIEGIDPFDDGKPIDGTKAVGIGALAIGNIKYKTESGLFKRMIESDTPLALDFRDAFAFARQLKVG</sequence>
<accession>A0ABY1IFV6</accession>
<evidence type="ECO:0000313" key="4">
    <source>
        <dbReference type="Proteomes" id="UP000184290"/>
    </source>
</evidence>
<dbReference type="EMBL" id="FQZC01000002">
    <property type="protein sequence ID" value="SHJ11870.1"/>
    <property type="molecule type" value="Genomic_DNA"/>
</dbReference>
<proteinExistence type="predicted"/>
<feature type="domain" description="Methylene-tetrahydromethanopterin dehydrogenase N-terminal" evidence="2">
    <location>
        <begin position="18"/>
        <end position="98"/>
    </location>
</feature>
<keyword evidence="4" id="KW-1185">Reference proteome</keyword>
<organism evidence="3 4">
    <name type="scientific">Aureimonas altamirensis DSM 21988</name>
    <dbReference type="NCBI Taxonomy" id="1121026"/>
    <lineage>
        <taxon>Bacteria</taxon>
        <taxon>Pseudomonadati</taxon>
        <taxon>Pseudomonadota</taxon>
        <taxon>Alphaproteobacteria</taxon>
        <taxon>Hyphomicrobiales</taxon>
        <taxon>Aurantimonadaceae</taxon>
        <taxon>Aureimonas</taxon>
    </lineage>
</organism>
<dbReference type="RefSeq" id="WP_060604564.1">
    <property type="nucleotide sequence ID" value="NZ_FQZC01000002.1"/>
</dbReference>
<protein>
    <submittedName>
        <fullName evidence="3">Methylene-tetrahydromethanopterin dehydrogenase</fullName>
    </submittedName>
</protein>
<dbReference type="SUPFAM" id="SSF51735">
    <property type="entry name" value="NAD(P)-binding Rossmann-fold domains"/>
    <property type="match status" value="1"/>
</dbReference>
<dbReference type="Pfam" id="PF09176">
    <property type="entry name" value="Mpt_N"/>
    <property type="match status" value="1"/>
</dbReference>
<dbReference type="SUPFAM" id="SSF53223">
    <property type="entry name" value="Aminoacid dehydrogenase-like, N-terminal domain"/>
    <property type="match status" value="1"/>
</dbReference>
<dbReference type="InterPro" id="IPR037089">
    <property type="entry name" value="Methyl-teptahyd_DH_N_sf"/>
</dbReference>
<comment type="caution">
    <text evidence="3">The sequence shown here is derived from an EMBL/GenBank/DDBJ whole genome shotgun (WGS) entry which is preliminary data.</text>
</comment>
<evidence type="ECO:0000259" key="2">
    <source>
        <dbReference type="Pfam" id="PF09176"/>
    </source>
</evidence>
<gene>
    <name evidence="3" type="ORF">SAMN02745911_1724</name>
</gene>
<name>A0ABY1IFV6_9HYPH</name>